<proteinExistence type="predicted"/>
<evidence type="ECO:0000313" key="4">
    <source>
        <dbReference type="Proteomes" id="UP000019491"/>
    </source>
</evidence>
<dbReference type="EMBL" id="BAWF01000009">
    <property type="protein sequence ID" value="GAF43591.1"/>
    <property type="molecule type" value="Genomic_DNA"/>
</dbReference>
<evidence type="ECO:0000259" key="2">
    <source>
        <dbReference type="Pfam" id="PF12172"/>
    </source>
</evidence>
<organism evidence="3 4">
    <name type="scientific">Rhodococcus wratislaviensis NBRC 100605</name>
    <dbReference type="NCBI Taxonomy" id="1219028"/>
    <lineage>
        <taxon>Bacteria</taxon>
        <taxon>Bacillati</taxon>
        <taxon>Actinomycetota</taxon>
        <taxon>Actinomycetes</taxon>
        <taxon>Mycobacteriales</taxon>
        <taxon>Nocardiaceae</taxon>
        <taxon>Rhodococcus</taxon>
    </lineage>
</organism>
<dbReference type="Proteomes" id="UP000019491">
    <property type="component" value="Unassembled WGS sequence"/>
</dbReference>
<evidence type="ECO:0000313" key="3">
    <source>
        <dbReference type="EMBL" id="GAF43591.1"/>
    </source>
</evidence>
<dbReference type="InterPro" id="IPR002878">
    <property type="entry name" value="ChsH2_C"/>
</dbReference>
<evidence type="ECO:0000259" key="1">
    <source>
        <dbReference type="Pfam" id="PF01796"/>
    </source>
</evidence>
<dbReference type="Gene3D" id="6.10.30.10">
    <property type="match status" value="1"/>
</dbReference>
<name>X0Q0D5_RHOWR</name>
<dbReference type="InterPro" id="IPR052513">
    <property type="entry name" value="Thioester_dehydratase-like"/>
</dbReference>
<evidence type="ECO:0008006" key="5">
    <source>
        <dbReference type="Google" id="ProtNLM"/>
    </source>
</evidence>
<feature type="domain" description="ChsH2 rubredoxin-like zinc ribbon" evidence="2">
    <location>
        <begin position="28"/>
        <end position="60"/>
    </location>
</feature>
<dbReference type="PANTHER" id="PTHR34075:SF5">
    <property type="entry name" value="BLR3430 PROTEIN"/>
    <property type="match status" value="1"/>
</dbReference>
<feature type="domain" description="ChsH2 C-terminal OB-fold" evidence="1">
    <location>
        <begin position="66"/>
        <end position="128"/>
    </location>
</feature>
<dbReference type="InterPro" id="IPR022002">
    <property type="entry name" value="ChsH2_Znr"/>
</dbReference>
<dbReference type="SUPFAM" id="SSF50249">
    <property type="entry name" value="Nucleic acid-binding proteins"/>
    <property type="match status" value="1"/>
</dbReference>
<accession>X0Q0D5</accession>
<dbReference type="AlphaFoldDB" id="X0Q0D5"/>
<dbReference type="PANTHER" id="PTHR34075">
    <property type="entry name" value="BLR3430 PROTEIN"/>
    <property type="match status" value="1"/>
</dbReference>
<comment type="caution">
    <text evidence="3">The sequence shown here is derived from an EMBL/GenBank/DDBJ whole genome shotgun (WGS) entry which is preliminary data.</text>
</comment>
<dbReference type="InterPro" id="IPR012340">
    <property type="entry name" value="NA-bd_OB-fold"/>
</dbReference>
<dbReference type="RefSeq" id="WP_052032936.1">
    <property type="nucleotide sequence ID" value="NZ_BAWF01000009.1"/>
</dbReference>
<dbReference type="Pfam" id="PF01796">
    <property type="entry name" value="OB_ChsH2_C"/>
    <property type="match status" value="1"/>
</dbReference>
<keyword evidence="4" id="KW-1185">Reference proteome</keyword>
<sequence length="148" mass="15796">MKLDKGIDTPPALPTPAPMIDADSAAFWAATCDGRLMLGFCTACGEHFFYPRPLCPLCGAWDATLRESAGLGVVHSWTTVYHGVDEYADTGPYMLAYVTLDEGPTLLTNIVECANGIAVNDLVEVVFHRTAAAAALPRFRPVHGGEGL</sequence>
<protein>
    <recommendedName>
        <fullName evidence="5">DUF35 domain-containing protein</fullName>
    </recommendedName>
</protein>
<dbReference type="Pfam" id="PF12172">
    <property type="entry name" value="zf-ChsH2"/>
    <property type="match status" value="1"/>
</dbReference>
<dbReference type="OrthoDB" id="7470921at2"/>
<reference evidence="3 4" key="1">
    <citation type="submission" date="2014-02" db="EMBL/GenBank/DDBJ databases">
        <title>Whole genome shotgun sequence of Rhodococcus wratislaviensis NBRC 100605.</title>
        <authorList>
            <person name="Hosoyama A."/>
            <person name="Tsuchikane K."/>
            <person name="Yoshida I."/>
            <person name="Ohji S."/>
            <person name="Ichikawa N."/>
            <person name="Yamazoe A."/>
            <person name="Fujita N."/>
        </authorList>
    </citation>
    <scope>NUCLEOTIDE SEQUENCE [LARGE SCALE GENOMIC DNA]</scope>
    <source>
        <strain evidence="3 4">NBRC 100605</strain>
    </source>
</reference>
<gene>
    <name evidence="3" type="ORF">RW1_009_00150</name>
</gene>